<evidence type="ECO:0000256" key="1">
    <source>
        <dbReference type="ARBA" id="ARBA00022574"/>
    </source>
</evidence>
<dbReference type="EMBL" id="JADGIZ020000014">
    <property type="protein sequence ID" value="KAL2916914.1"/>
    <property type="molecule type" value="Genomic_DNA"/>
</dbReference>
<keyword evidence="5" id="KW-0489">Methyltransferase</keyword>
<dbReference type="InterPro" id="IPR036322">
    <property type="entry name" value="WD40_repeat_dom_sf"/>
</dbReference>
<dbReference type="Gene3D" id="2.130.10.10">
    <property type="entry name" value="YVTN repeat-like/Quinoprotein amine dehydrogenase"/>
    <property type="match status" value="1"/>
</dbReference>
<dbReference type="SUPFAM" id="SSF50978">
    <property type="entry name" value="WD40 repeat-like"/>
    <property type="match status" value="1"/>
</dbReference>
<dbReference type="InterPro" id="IPR052415">
    <property type="entry name" value="Diphthine_MTase"/>
</dbReference>
<evidence type="ECO:0000256" key="3">
    <source>
        <dbReference type="ARBA" id="ARBA00043952"/>
    </source>
</evidence>
<evidence type="ECO:0000256" key="4">
    <source>
        <dbReference type="SAM" id="MobiDB-lite"/>
    </source>
</evidence>
<comment type="caution">
    <text evidence="5">The sequence shown here is derived from an EMBL/GenBank/DDBJ whole genome shotgun (WGS) entry which is preliminary data.</text>
</comment>
<keyword evidence="6" id="KW-1185">Reference proteome</keyword>
<sequence>MVVSFDTQLSADSVEFCPIDGWTRFAAVGTYQVLEKPADAPASATDDADAGAAAGAGAAGPGATTNRTGRLLVFQVADADADGLAAADAAPLQVTKVFEQDTAAILDIKWSHQTLSDRPVAGLVTSTGDTVLLDMAQDGRMQPISTLHNGKDGVLNLSLDWVVVSQSDGSLALHVVTPDSGISVASEWAAHSFEAWTTAFDGSNPHVVYSGGDDCLFQAWDTRTDLTAPLFRNKR</sequence>
<evidence type="ECO:0000313" key="5">
    <source>
        <dbReference type="EMBL" id="KAL2916914.1"/>
    </source>
</evidence>
<proteinExistence type="predicted"/>
<dbReference type="PANTHER" id="PTHR46042">
    <property type="entry name" value="DIPHTHINE METHYLTRANSFERASE"/>
    <property type="match status" value="1"/>
</dbReference>
<accession>A0ABR4NBK0</accession>
<keyword evidence="5" id="KW-0378">Hydrolase</keyword>
<dbReference type="GO" id="GO:0061685">
    <property type="term" value="F:diphthine methylesterase activity"/>
    <property type="evidence" value="ECO:0007669"/>
    <property type="project" value="UniProtKB-EC"/>
</dbReference>
<keyword evidence="1" id="KW-0853">WD repeat</keyword>
<comment type="pathway">
    <text evidence="3">Protein modification.</text>
</comment>
<protein>
    <submittedName>
        <fullName evidence="5">Diphthine methyltransferase</fullName>
        <ecNumber evidence="5">3.1.1.97</ecNumber>
    </submittedName>
</protein>
<dbReference type="EC" id="3.1.1.97" evidence="5"/>
<keyword evidence="2" id="KW-0677">Repeat</keyword>
<dbReference type="GO" id="GO:0008168">
    <property type="term" value="F:methyltransferase activity"/>
    <property type="evidence" value="ECO:0007669"/>
    <property type="project" value="UniProtKB-KW"/>
</dbReference>
<evidence type="ECO:0000256" key="2">
    <source>
        <dbReference type="ARBA" id="ARBA00022737"/>
    </source>
</evidence>
<dbReference type="Proteomes" id="UP001527925">
    <property type="component" value="Unassembled WGS sequence"/>
</dbReference>
<name>A0ABR4NBK0_9FUNG</name>
<dbReference type="InterPro" id="IPR015943">
    <property type="entry name" value="WD40/YVTN_repeat-like_dom_sf"/>
</dbReference>
<evidence type="ECO:0000313" key="6">
    <source>
        <dbReference type="Proteomes" id="UP001527925"/>
    </source>
</evidence>
<gene>
    <name evidence="5" type="primary">DPH7</name>
    <name evidence="5" type="ORF">HK105_203693</name>
</gene>
<reference evidence="5 6" key="1">
    <citation type="submission" date="2023-09" db="EMBL/GenBank/DDBJ databases">
        <title>Pangenome analysis of Batrachochytrium dendrobatidis and related Chytrids.</title>
        <authorList>
            <person name="Yacoub M.N."/>
            <person name="Stajich J.E."/>
            <person name="James T.Y."/>
        </authorList>
    </citation>
    <scope>NUCLEOTIDE SEQUENCE [LARGE SCALE GENOMIC DNA]</scope>
    <source>
        <strain evidence="5 6">JEL0888</strain>
    </source>
</reference>
<organism evidence="5 6">
    <name type="scientific">Polyrhizophydium stewartii</name>
    <dbReference type="NCBI Taxonomy" id="2732419"/>
    <lineage>
        <taxon>Eukaryota</taxon>
        <taxon>Fungi</taxon>
        <taxon>Fungi incertae sedis</taxon>
        <taxon>Chytridiomycota</taxon>
        <taxon>Chytridiomycota incertae sedis</taxon>
        <taxon>Chytridiomycetes</taxon>
        <taxon>Rhizophydiales</taxon>
        <taxon>Rhizophydiales incertae sedis</taxon>
        <taxon>Polyrhizophydium</taxon>
    </lineage>
</organism>
<feature type="region of interest" description="Disordered" evidence="4">
    <location>
        <begin position="41"/>
        <end position="62"/>
    </location>
</feature>
<dbReference type="PANTHER" id="PTHR46042:SF1">
    <property type="entry name" value="DIPHTHINE METHYLTRANSFERASE"/>
    <property type="match status" value="1"/>
</dbReference>
<dbReference type="GO" id="GO:0032259">
    <property type="term" value="P:methylation"/>
    <property type="evidence" value="ECO:0007669"/>
    <property type="project" value="UniProtKB-KW"/>
</dbReference>
<keyword evidence="5" id="KW-0808">Transferase</keyword>